<keyword evidence="4 10" id="KW-0812">Transmembrane</keyword>
<keyword evidence="3" id="KW-1003">Cell membrane</keyword>
<dbReference type="PANTHER" id="PTHR43394:SF1">
    <property type="entry name" value="ATP-BINDING CASSETTE SUB-FAMILY B MEMBER 10, MITOCHONDRIAL"/>
    <property type="match status" value="1"/>
</dbReference>
<dbReference type="InterPro" id="IPR036640">
    <property type="entry name" value="ABC1_TM_sf"/>
</dbReference>
<dbReference type="CDD" id="cd07346">
    <property type="entry name" value="ABC_6TM_exporters"/>
    <property type="match status" value="1"/>
</dbReference>
<evidence type="ECO:0000256" key="8">
    <source>
        <dbReference type="ARBA" id="ARBA00023136"/>
    </source>
</evidence>
<evidence type="ECO:0000256" key="6">
    <source>
        <dbReference type="ARBA" id="ARBA00022840"/>
    </source>
</evidence>
<feature type="transmembrane region" description="Helical" evidence="10">
    <location>
        <begin position="143"/>
        <end position="168"/>
    </location>
</feature>
<dbReference type="Pfam" id="PF00664">
    <property type="entry name" value="ABC_membrane"/>
    <property type="match status" value="1"/>
</dbReference>
<protein>
    <submittedName>
        <fullName evidence="13">ABC transporter</fullName>
    </submittedName>
</protein>
<dbReference type="GO" id="GO:0015421">
    <property type="term" value="F:ABC-type oligopeptide transporter activity"/>
    <property type="evidence" value="ECO:0007669"/>
    <property type="project" value="TreeGrafter"/>
</dbReference>
<dbReference type="InterPro" id="IPR039421">
    <property type="entry name" value="Type_1_exporter"/>
</dbReference>
<reference evidence="13" key="1">
    <citation type="submission" date="2021-01" db="EMBL/GenBank/DDBJ databases">
        <title>Whole genome shotgun sequence of Verrucosispora sediminis NBRC 107745.</title>
        <authorList>
            <person name="Komaki H."/>
            <person name="Tamura T."/>
        </authorList>
    </citation>
    <scope>NUCLEOTIDE SEQUENCE</scope>
    <source>
        <strain evidence="13">NBRC 107745</strain>
    </source>
</reference>
<proteinExistence type="inferred from homology"/>
<accession>A0A9W5UUE0</accession>
<evidence type="ECO:0000256" key="7">
    <source>
        <dbReference type="ARBA" id="ARBA00022989"/>
    </source>
</evidence>
<dbReference type="Gene3D" id="3.40.50.300">
    <property type="entry name" value="P-loop containing nucleotide triphosphate hydrolases"/>
    <property type="match status" value="1"/>
</dbReference>
<comment type="subcellular location">
    <subcellularLocation>
        <location evidence="1">Cell membrane</location>
        <topology evidence="1">Multi-pass membrane protein</topology>
    </subcellularLocation>
</comment>
<dbReference type="InterPro" id="IPR011527">
    <property type="entry name" value="ABC1_TM_dom"/>
</dbReference>
<evidence type="ECO:0000256" key="5">
    <source>
        <dbReference type="ARBA" id="ARBA00022741"/>
    </source>
</evidence>
<dbReference type="InterPro" id="IPR003439">
    <property type="entry name" value="ABC_transporter-like_ATP-bd"/>
</dbReference>
<keyword evidence="2" id="KW-0813">Transport</keyword>
<comment type="caution">
    <text evidence="13">The sequence shown here is derived from an EMBL/GenBank/DDBJ whole genome shotgun (WGS) entry which is preliminary data.</text>
</comment>
<dbReference type="OrthoDB" id="9806127at2"/>
<dbReference type="AlphaFoldDB" id="A0A9W5UUE0"/>
<feature type="transmembrane region" description="Helical" evidence="10">
    <location>
        <begin position="70"/>
        <end position="89"/>
    </location>
</feature>
<gene>
    <name evidence="13" type="ORF">Vse01_39570</name>
</gene>
<dbReference type="Pfam" id="PF00005">
    <property type="entry name" value="ABC_tran"/>
    <property type="match status" value="1"/>
</dbReference>
<dbReference type="EMBL" id="BOPD01000024">
    <property type="protein sequence ID" value="GIJ34809.1"/>
    <property type="molecule type" value="Genomic_DNA"/>
</dbReference>
<keyword evidence="6" id="KW-0067">ATP-binding</keyword>
<keyword evidence="14" id="KW-1185">Reference proteome</keyword>
<dbReference type="PROSITE" id="PS50929">
    <property type="entry name" value="ABC_TM1F"/>
    <property type="match status" value="1"/>
</dbReference>
<feature type="domain" description="ABC transmembrane type-1" evidence="12">
    <location>
        <begin position="38"/>
        <end position="317"/>
    </location>
</feature>
<evidence type="ECO:0000256" key="2">
    <source>
        <dbReference type="ARBA" id="ARBA00022448"/>
    </source>
</evidence>
<keyword evidence="7 10" id="KW-1133">Transmembrane helix</keyword>
<evidence type="ECO:0000313" key="13">
    <source>
        <dbReference type="EMBL" id="GIJ34809.1"/>
    </source>
</evidence>
<dbReference type="GO" id="GO:0016887">
    <property type="term" value="F:ATP hydrolysis activity"/>
    <property type="evidence" value="ECO:0007669"/>
    <property type="project" value="InterPro"/>
</dbReference>
<feature type="transmembrane region" description="Helical" evidence="10">
    <location>
        <begin position="252"/>
        <end position="273"/>
    </location>
</feature>
<evidence type="ECO:0000256" key="10">
    <source>
        <dbReference type="SAM" id="Phobius"/>
    </source>
</evidence>
<evidence type="ECO:0000256" key="3">
    <source>
        <dbReference type="ARBA" id="ARBA00022475"/>
    </source>
</evidence>
<evidence type="ECO:0000256" key="1">
    <source>
        <dbReference type="ARBA" id="ARBA00004651"/>
    </source>
</evidence>
<dbReference type="InterPro" id="IPR003593">
    <property type="entry name" value="AAA+_ATPase"/>
</dbReference>
<feature type="domain" description="ABC transporter" evidence="11">
    <location>
        <begin position="350"/>
        <end position="583"/>
    </location>
</feature>
<dbReference type="SUPFAM" id="SSF52540">
    <property type="entry name" value="P-loop containing nucleoside triphosphate hydrolases"/>
    <property type="match status" value="1"/>
</dbReference>
<sequence length="602" mass="66169">MSDLFAGLHPDDYDRVYRNRELIARIGHRLRPGTRRIALAVVLTVGASILTSAVPVAIARMIDQVRDGSHLTWTISAFVIVAAAAAWAMNWGRQRLIAWLVGDLVLRLQREVAEAALARDASFHDRHSVGKVLSRVTGDTESFSAVMTLTLNFFSQMVLVVVLGSVVFAVDPRLGLILLVVTPLLVGVALLFRRIARVAALRTRQVMAQVNSTVHESMVGILIAKSFGREESLYQDFRRVNRLSYLVYVRQGLIYTVILPVLTMISVLGTAALLVGGGSLAIDGSLSAGDWYFALHALGLLWLPLTQAASFWSLFQQGLAASERVFALIDSEDSVRQTAAEPVADLRGEIEIRDLRFGYGSGAPVFDRLNLRIAAGETVAVVGRTGAGKSTLSKLVLRGYEFQQGALLIDGRDIRRLDLAEYRHRLGVVPQLPFIFAGTLAENIAYARPGADRADVQRAVDQLGEVWARCIPFALDDQMASLGRELSTGQRQLIALARIFLKQPAILLLDEPTASIDPLTEAGIQQALTRLMADRTVLVIAHRLATIRHVDRLLVLDHGRVVEEGDFDTLLAAGGHFTDLYASYYAHQQTGREAEQRQWTRS</sequence>
<evidence type="ECO:0000313" key="14">
    <source>
        <dbReference type="Proteomes" id="UP000607311"/>
    </source>
</evidence>
<dbReference type="PROSITE" id="PS50893">
    <property type="entry name" value="ABC_TRANSPORTER_2"/>
    <property type="match status" value="1"/>
</dbReference>
<dbReference type="Proteomes" id="UP000607311">
    <property type="component" value="Unassembled WGS sequence"/>
</dbReference>
<organism evidence="13 14">
    <name type="scientific">Micromonospora sediminimaris</name>
    <dbReference type="NCBI Taxonomy" id="547162"/>
    <lineage>
        <taxon>Bacteria</taxon>
        <taxon>Bacillati</taxon>
        <taxon>Actinomycetota</taxon>
        <taxon>Actinomycetes</taxon>
        <taxon>Micromonosporales</taxon>
        <taxon>Micromonosporaceae</taxon>
        <taxon>Micromonospora</taxon>
    </lineage>
</organism>
<comment type="similarity">
    <text evidence="9">Belongs to the ABC transporter superfamily. Lipid exporter (TC 3.A.1.106) family.</text>
</comment>
<dbReference type="InterPro" id="IPR027417">
    <property type="entry name" value="P-loop_NTPase"/>
</dbReference>
<dbReference type="GO" id="GO:0005524">
    <property type="term" value="F:ATP binding"/>
    <property type="evidence" value="ECO:0007669"/>
    <property type="project" value="UniProtKB-KW"/>
</dbReference>
<dbReference type="RefSeq" id="WP_093409582.1">
    <property type="nucleotide sequence ID" value="NZ_BOPD01000024.1"/>
</dbReference>
<dbReference type="SMART" id="SM00382">
    <property type="entry name" value="AAA"/>
    <property type="match status" value="1"/>
</dbReference>
<name>A0A9W5UUE0_9ACTN</name>
<evidence type="ECO:0000259" key="12">
    <source>
        <dbReference type="PROSITE" id="PS50929"/>
    </source>
</evidence>
<feature type="transmembrane region" description="Helical" evidence="10">
    <location>
        <begin position="174"/>
        <end position="192"/>
    </location>
</feature>
<dbReference type="GO" id="GO:0005886">
    <property type="term" value="C:plasma membrane"/>
    <property type="evidence" value="ECO:0007669"/>
    <property type="project" value="UniProtKB-SubCell"/>
</dbReference>
<feature type="transmembrane region" description="Helical" evidence="10">
    <location>
        <begin position="37"/>
        <end position="58"/>
    </location>
</feature>
<keyword evidence="5" id="KW-0547">Nucleotide-binding</keyword>
<evidence type="ECO:0000256" key="9">
    <source>
        <dbReference type="ARBA" id="ARBA00061644"/>
    </source>
</evidence>
<keyword evidence="8 10" id="KW-0472">Membrane</keyword>
<dbReference type="PANTHER" id="PTHR43394">
    <property type="entry name" value="ATP-DEPENDENT PERMEASE MDL1, MITOCHONDRIAL"/>
    <property type="match status" value="1"/>
</dbReference>
<evidence type="ECO:0000259" key="11">
    <source>
        <dbReference type="PROSITE" id="PS50893"/>
    </source>
</evidence>
<dbReference type="Gene3D" id="1.20.1560.10">
    <property type="entry name" value="ABC transporter type 1, transmembrane domain"/>
    <property type="match status" value="1"/>
</dbReference>
<dbReference type="FunFam" id="3.40.50.300:FF:000299">
    <property type="entry name" value="ABC transporter ATP-binding protein/permease"/>
    <property type="match status" value="1"/>
</dbReference>
<feature type="transmembrane region" description="Helical" evidence="10">
    <location>
        <begin position="293"/>
        <end position="315"/>
    </location>
</feature>
<dbReference type="SUPFAM" id="SSF90123">
    <property type="entry name" value="ABC transporter transmembrane region"/>
    <property type="match status" value="1"/>
</dbReference>
<evidence type="ECO:0000256" key="4">
    <source>
        <dbReference type="ARBA" id="ARBA00022692"/>
    </source>
</evidence>